<evidence type="ECO:0000313" key="1">
    <source>
        <dbReference type="EMBL" id="MFB9758452.1"/>
    </source>
</evidence>
<proteinExistence type="predicted"/>
<keyword evidence="2" id="KW-1185">Reference proteome</keyword>
<sequence>MKSSEMEAQLYCIHCNNNTPHVITYINEKMKHIECEECHNAIEFKVDIMKELYKEVYDRISTKPSRITEEYKQGLDEFLSKIPIRVISKPYRLIRYLNQSYKIIKQYKK</sequence>
<comment type="caution">
    <text evidence="1">The sequence shown here is derived from an EMBL/GenBank/DDBJ whole genome shotgun (WGS) entry which is preliminary data.</text>
</comment>
<evidence type="ECO:0000313" key="2">
    <source>
        <dbReference type="Proteomes" id="UP001589609"/>
    </source>
</evidence>
<protein>
    <submittedName>
        <fullName evidence="1">Bh protein</fullName>
    </submittedName>
</protein>
<dbReference type="EMBL" id="JBHMAF010000032">
    <property type="protein sequence ID" value="MFB9758452.1"/>
    <property type="molecule type" value="Genomic_DNA"/>
</dbReference>
<accession>A0ABV5WDJ6</accession>
<gene>
    <name evidence="1" type="ORF">ACFFMS_07950</name>
</gene>
<organism evidence="1 2">
    <name type="scientific">Ectobacillus funiculus</name>
    <dbReference type="NCBI Taxonomy" id="137993"/>
    <lineage>
        <taxon>Bacteria</taxon>
        <taxon>Bacillati</taxon>
        <taxon>Bacillota</taxon>
        <taxon>Bacilli</taxon>
        <taxon>Bacillales</taxon>
        <taxon>Bacillaceae</taxon>
        <taxon>Ectobacillus</taxon>
    </lineage>
</organism>
<reference evidence="1 2" key="1">
    <citation type="submission" date="2024-09" db="EMBL/GenBank/DDBJ databases">
        <authorList>
            <person name="Sun Q."/>
            <person name="Mori K."/>
        </authorList>
    </citation>
    <scope>NUCLEOTIDE SEQUENCE [LARGE SCALE GENOMIC DNA]</scope>
    <source>
        <strain evidence="1 2">JCM 11201</strain>
    </source>
</reference>
<dbReference type="RefSeq" id="WP_379948733.1">
    <property type="nucleotide sequence ID" value="NZ_JBHMAF010000032.1"/>
</dbReference>
<dbReference type="Proteomes" id="UP001589609">
    <property type="component" value="Unassembled WGS sequence"/>
</dbReference>
<name>A0ABV5WDJ6_9BACI</name>